<proteinExistence type="predicted"/>
<gene>
    <name evidence="2" type="ordered locus">DP1459</name>
</gene>
<evidence type="ECO:0008006" key="4">
    <source>
        <dbReference type="Google" id="ProtNLM"/>
    </source>
</evidence>
<reference evidence="3" key="1">
    <citation type="journal article" date="2004" name="Environ. Microbiol.">
        <title>The genome of Desulfotalea psychrophila, a sulfate-reducing bacterium from permanently cold Arctic sediments.</title>
        <authorList>
            <person name="Rabus R."/>
            <person name="Ruepp A."/>
            <person name="Frickey T."/>
            <person name="Rattei T."/>
            <person name="Fartmann B."/>
            <person name="Stark M."/>
            <person name="Bauer M."/>
            <person name="Zibat A."/>
            <person name="Lombardot T."/>
            <person name="Becker I."/>
            <person name="Amann J."/>
            <person name="Gellner K."/>
            <person name="Teeling H."/>
            <person name="Leuschner W.D."/>
            <person name="Gloeckner F.-O."/>
            <person name="Lupas A.N."/>
            <person name="Amann R."/>
            <person name="Klenk H.-P."/>
        </authorList>
    </citation>
    <scope>NUCLEOTIDE SEQUENCE [LARGE SCALE GENOMIC DNA]</scope>
    <source>
        <strain evidence="3">DSM 12343 / LSv54</strain>
    </source>
</reference>
<accession>Q6AN86</accession>
<keyword evidence="3" id="KW-1185">Reference proteome</keyword>
<name>Q6AN86_DESPS</name>
<keyword evidence="1" id="KW-1133">Transmembrane helix</keyword>
<evidence type="ECO:0000256" key="1">
    <source>
        <dbReference type="SAM" id="Phobius"/>
    </source>
</evidence>
<dbReference type="EMBL" id="CR522870">
    <property type="protein sequence ID" value="CAG36188.1"/>
    <property type="molecule type" value="Genomic_DNA"/>
</dbReference>
<dbReference type="Proteomes" id="UP000000602">
    <property type="component" value="Chromosome"/>
</dbReference>
<protein>
    <recommendedName>
        <fullName evidence="4">Prepilin-type N-terminal cleavage/methylation domain-containing protein</fullName>
    </recommendedName>
</protein>
<evidence type="ECO:0000313" key="2">
    <source>
        <dbReference type="EMBL" id="CAG36188.1"/>
    </source>
</evidence>
<dbReference type="KEGG" id="dps:DP1459"/>
<keyword evidence="1" id="KW-0472">Membrane</keyword>
<dbReference type="HOGENOM" id="CLU_1692680_0_0_7"/>
<dbReference type="eggNOG" id="COG4967">
    <property type="taxonomic scope" value="Bacteria"/>
</dbReference>
<dbReference type="STRING" id="177439.DP1459"/>
<keyword evidence="1" id="KW-0812">Transmembrane</keyword>
<feature type="transmembrane region" description="Helical" evidence="1">
    <location>
        <begin position="12"/>
        <end position="32"/>
    </location>
</feature>
<dbReference type="RefSeq" id="WP_011188700.1">
    <property type="nucleotide sequence ID" value="NC_006138.1"/>
</dbReference>
<dbReference type="OrthoDB" id="5419643at2"/>
<dbReference type="NCBIfam" id="TIGR02532">
    <property type="entry name" value="IV_pilin_GFxxxE"/>
    <property type="match status" value="1"/>
</dbReference>
<dbReference type="AlphaFoldDB" id="Q6AN86"/>
<organism evidence="2 3">
    <name type="scientific">Desulfotalea psychrophila (strain LSv54 / DSM 12343)</name>
    <dbReference type="NCBI Taxonomy" id="177439"/>
    <lineage>
        <taxon>Bacteria</taxon>
        <taxon>Pseudomonadati</taxon>
        <taxon>Thermodesulfobacteriota</taxon>
        <taxon>Desulfobulbia</taxon>
        <taxon>Desulfobulbales</taxon>
        <taxon>Desulfocapsaceae</taxon>
        <taxon>Desulfotalea</taxon>
    </lineage>
</organism>
<dbReference type="Pfam" id="PF07963">
    <property type="entry name" value="N_methyl"/>
    <property type="match status" value="1"/>
</dbReference>
<sequence>MRLLNEQSGFTLIEVLMAILILSVGLISLNFMQVSSVKGNADAIGLSTMSWLASSEIEGLMDEGYTAVVALDKGGAGAGAAGLDDGPSLVDSDVSAATADRTDTKTHSGYSIYTNVADNSPVNGAVAIRVIVVRARDNKFVKYDSFMTDFVKGGQ</sequence>
<evidence type="ECO:0000313" key="3">
    <source>
        <dbReference type="Proteomes" id="UP000000602"/>
    </source>
</evidence>
<dbReference type="InterPro" id="IPR012902">
    <property type="entry name" value="N_methyl_site"/>
</dbReference>